<evidence type="ECO:0000313" key="2">
    <source>
        <dbReference type="Proteomes" id="UP000588158"/>
    </source>
</evidence>
<dbReference type="Proteomes" id="UP000588158">
    <property type="component" value="Unassembled WGS sequence"/>
</dbReference>
<reference evidence="1 2" key="1">
    <citation type="submission" date="2020-08" db="EMBL/GenBank/DDBJ databases">
        <title>Sequencing the genomes of 1000 actinobacteria strains.</title>
        <authorList>
            <person name="Klenk H.-P."/>
        </authorList>
    </citation>
    <scope>NUCLEOTIDE SEQUENCE [LARGE SCALE GENOMIC DNA]</scope>
    <source>
        <strain evidence="1 2">DSM 28796</strain>
    </source>
</reference>
<protein>
    <submittedName>
        <fullName evidence="1">Uncharacterized protein</fullName>
    </submittedName>
</protein>
<evidence type="ECO:0000313" key="1">
    <source>
        <dbReference type="EMBL" id="MBB5832893.1"/>
    </source>
</evidence>
<proteinExistence type="predicted"/>
<name>A0A841AFX7_9MICO</name>
<gene>
    <name evidence="1" type="ORF">HNR70_002706</name>
</gene>
<dbReference type="AlphaFoldDB" id="A0A841AFX7"/>
<dbReference type="InterPro" id="IPR023393">
    <property type="entry name" value="START-like_dom_sf"/>
</dbReference>
<accession>A0A841AFX7</accession>
<comment type="caution">
    <text evidence="1">The sequence shown here is derived from an EMBL/GenBank/DDBJ whole genome shotgun (WGS) entry which is preliminary data.</text>
</comment>
<keyword evidence="2" id="KW-1185">Reference proteome</keyword>
<organism evidence="1 2">
    <name type="scientific">Brachybacterium aquaticum</name>
    <dbReference type="NCBI Taxonomy" id="1432564"/>
    <lineage>
        <taxon>Bacteria</taxon>
        <taxon>Bacillati</taxon>
        <taxon>Actinomycetota</taxon>
        <taxon>Actinomycetes</taxon>
        <taxon>Micrococcales</taxon>
        <taxon>Dermabacteraceae</taxon>
        <taxon>Brachybacterium</taxon>
    </lineage>
</organism>
<sequence length="133" mass="13953">MTATQDQSTAQMSARRQVNAPLSAVFALEPNRVIAWMPGQYGPDGEIGAAGWTWRYDLAPTAGPSADGAAADGTAADGTAADGAAAATDVTLTYDWSAVPEPLRERFSLPPFGQEFLEQSLESLAQAVEGRHD</sequence>
<dbReference type="Gene3D" id="3.30.530.20">
    <property type="match status" value="1"/>
</dbReference>
<dbReference type="EMBL" id="JACHLZ010000001">
    <property type="protein sequence ID" value="MBB5832893.1"/>
    <property type="molecule type" value="Genomic_DNA"/>
</dbReference>
<dbReference type="RefSeq" id="WP_184326145.1">
    <property type="nucleotide sequence ID" value="NZ_JACHLZ010000001.1"/>
</dbReference>